<dbReference type="Proteomes" id="UP000606172">
    <property type="component" value="Unassembled WGS sequence"/>
</dbReference>
<proteinExistence type="inferred from homology"/>
<dbReference type="InterPro" id="IPR036111">
    <property type="entry name" value="Mal/L-sulfo/L-lacto_DH-like_sf"/>
</dbReference>
<keyword evidence="2" id="KW-0560">Oxidoreductase</keyword>
<dbReference type="Gene3D" id="3.30.1370.60">
    <property type="entry name" value="Hypothetical oxidoreductase yiak, domain 2"/>
    <property type="match status" value="1"/>
</dbReference>
<reference evidence="3" key="1">
    <citation type="submission" date="2021-01" db="EMBL/GenBank/DDBJ databases">
        <title>Whole genome shotgun sequence of Sinosporangium siamense NBRC 109515.</title>
        <authorList>
            <person name="Komaki H."/>
            <person name="Tamura T."/>
        </authorList>
    </citation>
    <scope>NUCLEOTIDE SEQUENCE</scope>
    <source>
        <strain evidence="3">NBRC 109515</strain>
    </source>
</reference>
<gene>
    <name evidence="3" type="ORF">Ssi02_72540</name>
</gene>
<evidence type="ECO:0000313" key="3">
    <source>
        <dbReference type="EMBL" id="GII97023.1"/>
    </source>
</evidence>
<evidence type="ECO:0000256" key="1">
    <source>
        <dbReference type="ARBA" id="ARBA00006056"/>
    </source>
</evidence>
<protein>
    <recommendedName>
        <fullName evidence="5">Ldh family oxidoreductase</fullName>
    </recommendedName>
</protein>
<evidence type="ECO:0000313" key="4">
    <source>
        <dbReference type="Proteomes" id="UP000606172"/>
    </source>
</evidence>
<keyword evidence="4" id="KW-1185">Reference proteome</keyword>
<organism evidence="3 4">
    <name type="scientific">Sinosporangium siamense</name>
    <dbReference type="NCBI Taxonomy" id="1367973"/>
    <lineage>
        <taxon>Bacteria</taxon>
        <taxon>Bacillati</taxon>
        <taxon>Actinomycetota</taxon>
        <taxon>Actinomycetes</taxon>
        <taxon>Streptosporangiales</taxon>
        <taxon>Streptosporangiaceae</taxon>
        <taxon>Sinosporangium</taxon>
    </lineage>
</organism>
<dbReference type="RefSeq" id="WP_204032315.1">
    <property type="nucleotide sequence ID" value="NZ_BOOW01000053.1"/>
</dbReference>
<dbReference type="EMBL" id="BOOW01000053">
    <property type="protein sequence ID" value="GII97023.1"/>
    <property type="molecule type" value="Genomic_DNA"/>
</dbReference>
<evidence type="ECO:0008006" key="5">
    <source>
        <dbReference type="Google" id="ProtNLM"/>
    </source>
</evidence>
<dbReference type="InterPro" id="IPR043143">
    <property type="entry name" value="Mal/L-sulf/L-lact_DH-like_NADP"/>
</dbReference>
<evidence type="ECO:0000256" key="2">
    <source>
        <dbReference type="ARBA" id="ARBA00023002"/>
    </source>
</evidence>
<name>A0A919VB30_9ACTN</name>
<comment type="caution">
    <text evidence="3">The sequence shown here is derived from an EMBL/GenBank/DDBJ whole genome shotgun (WGS) entry which is preliminary data.</text>
</comment>
<dbReference type="Pfam" id="PF02615">
    <property type="entry name" value="Ldh_2"/>
    <property type="match status" value="1"/>
</dbReference>
<dbReference type="PANTHER" id="PTHR11091">
    <property type="entry name" value="OXIDOREDUCTASE-RELATED"/>
    <property type="match status" value="1"/>
</dbReference>
<dbReference type="AlphaFoldDB" id="A0A919VB30"/>
<dbReference type="GO" id="GO:0016491">
    <property type="term" value="F:oxidoreductase activity"/>
    <property type="evidence" value="ECO:0007669"/>
    <property type="project" value="UniProtKB-KW"/>
</dbReference>
<dbReference type="PANTHER" id="PTHR11091:SF0">
    <property type="entry name" value="MALATE DEHYDROGENASE"/>
    <property type="match status" value="1"/>
</dbReference>
<comment type="similarity">
    <text evidence="1">Belongs to the LDH2/MDH2 oxidoreductase family.</text>
</comment>
<sequence length="346" mass="33599">MTTVTAGEARALLLRLLAPYPADRALAADALVGAQAAGMPTFGLGMAVRELDRAGNVPGGGPGVFPGASSGSVPAGPAHAVRPGGGLDFPRWEAAAEAAPIRAEGDGAVRVLDGTGLPGFIAMAAAVRIAGEIAGDLGAGVVGARSVTGTGRLGPYVAAQAAAGRIAILVAHAPRTVAPAGGHGPVLGTDPVAYGVPRANGGALVADFATSALTQAALAGHKADSTPLPDGVALGGDGRPTAEAHAVHALLPAGGVLGTLVGLLVESLAGAALDQRDNPRGRGVVAIVLDPSRLGEGTAERVEALCTELAAAGGHVPGAGLKRAGDAEVLEVAGGVWERLRALAVP</sequence>
<dbReference type="SUPFAM" id="SSF89733">
    <property type="entry name" value="L-sulfolactate dehydrogenase-like"/>
    <property type="match status" value="1"/>
</dbReference>
<accession>A0A919VB30</accession>
<dbReference type="InterPro" id="IPR003767">
    <property type="entry name" value="Malate/L-lactate_DH-like"/>
</dbReference>